<comment type="caution">
    <text evidence="1">The sequence shown here is derived from an EMBL/GenBank/DDBJ whole genome shotgun (WGS) entry which is preliminary data.</text>
</comment>
<evidence type="ECO:0000313" key="1">
    <source>
        <dbReference type="EMBL" id="NKY14146.1"/>
    </source>
</evidence>
<organism evidence="1 2">
    <name type="scientific">Streptomyces somaliensis (strain ATCC 33201 / DSM 40738 / JCM 12659 / KCTC 9044 / NCTC 11332 / NRRL B-12077 / IP 733)</name>
    <dbReference type="NCBI Taxonomy" id="1134445"/>
    <lineage>
        <taxon>Bacteria</taxon>
        <taxon>Bacillati</taxon>
        <taxon>Actinomycetota</taxon>
        <taxon>Actinomycetes</taxon>
        <taxon>Kitasatosporales</taxon>
        <taxon>Streptomycetaceae</taxon>
        <taxon>Streptomyces</taxon>
    </lineage>
</organism>
<keyword evidence="2" id="KW-1185">Reference proteome</keyword>
<dbReference type="PROSITE" id="PS51257">
    <property type="entry name" value="PROKAR_LIPOPROTEIN"/>
    <property type="match status" value="1"/>
</dbReference>
<evidence type="ECO:0000313" key="2">
    <source>
        <dbReference type="Proteomes" id="UP000570003"/>
    </source>
</evidence>
<proteinExistence type="predicted"/>
<dbReference type="RefSeq" id="WP_168438375.1">
    <property type="nucleotide sequence ID" value="NZ_JAAXOU010000058.1"/>
</dbReference>
<dbReference type="EMBL" id="JAAXOU010000058">
    <property type="protein sequence ID" value="NKY14146.1"/>
    <property type="molecule type" value="Genomic_DNA"/>
</dbReference>
<gene>
    <name evidence="1" type="ORF">HGA06_08225</name>
</gene>
<dbReference type="InterPro" id="IPR025341">
    <property type="entry name" value="DUF4247"/>
</dbReference>
<reference evidence="1 2" key="1">
    <citation type="submission" date="2020-04" db="EMBL/GenBank/DDBJ databases">
        <title>MicrobeNet Type strains.</title>
        <authorList>
            <person name="Nicholson A.C."/>
        </authorList>
    </citation>
    <scope>NUCLEOTIDE SEQUENCE [LARGE SCALE GENOMIC DNA]</scope>
    <source>
        <strain evidence="1 2">DSM 40738</strain>
    </source>
</reference>
<dbReference type="Proteomes" id="UP000570003">
    <property type="component" value="Unassembled WGS sequence"/>
</dbReference>
<protein>
    <submittedName>
        <fullName evidence="1">DUF4247 domain-containing protein</fullName>
    </submittedName>
</protein>
<accession>A0AA44DC47</accession>
<sequence>MRTARRTTALLLAAAALTGCGDEPDDDGNPAPSSWIRGHYTRSGAHYVDGADRPPAVADEIHRYSTATDRLVSGGTVFLRYRDDIVAVSPYLAGSRIEVEDYRTGYRRWKSHLRTAWPDPDSTSFRGGGPGSGK</sequence>
<dbReference type="AlphaFoldDB" id="A0AA44DC47"/>
<dbReference type="Pfam" id="PF14042">
    <property type="entry name" value="DUF4247"/>
    <property type="match status" value="1"/>
</dbReference>
<name>A0AA44DC47_STRE0</name>